<keyword evidence="1" id="KW-0472">Membrane</keyword>
<organism evidence="3 4">
    <name type="scientific">Rozella allomycis (strain CSF55)</name>
    <dbReference type="NCBI Taxonomy" id="988480"/>
    <lineage>
        <taxon>Eukaryota</taxon>
        <taxon>Fungi</taxon>
        <taxon>Fungi incertae sedis</taxon>
        <taxon>Cryptomycota</taxon>
        <taxon>Cryptomycota incertae sedis</taxon>
        <taxon>Rozella</taxon>
    </lineage>
</organism>
<feature type="chain" id="PRO_5001704866" evidence="2">
    <location>
        <begin position="26"/>
        <end position="84"/>
    </location>
</feature>
<dbReference type="EMBL" id="KE561117">
    <property type="protein sequence ID" value="EPZ32804.1"/>
    <property type="molecule type" value="Genomic_DNA"/>
</dbReference>
<feature type="signal peptide" evidence="2">
    <location>
        <begin position="1"/>
        <end position="25"/>
    </location>
</feature>
<evidence type="ECO:0000256" key="1">
    <source>
        <dbReference type="SAM" id="Phobius"/>
    </source>
</evidence>
<keyword evidence="4" id="KW-1185">Reference proteome</keyword>
<sequence length="84" mass="9873">MYSEIFSVSCLVLIFFVFVVSLKNCEPMACIDVMSYIQLFDVIIPLLMILNIWNYTSKKKIKDRVCNLPIRFIFIMVSEVPQEK</sequence>
<gene>
    <name evidence="3" type="ORF">O9G_000879</name>
</gene>
<evidence type="ECO:0000313" key="4">
    <source>
        <dbReference type="Proteomes" id="UP000030755"/>
    </source>
</evidence>
<proteinExistence type="predicted"/>
<dbReference type="Proteomes" id="UP000030755">
    <property type="component" value="Unassembled WGS sequence"/>
</dbReference>
<evidence type="ECO:0000256" key="2">
    <source>
        <dbReference type="SAM" id="SignalP"/>
    </source>
</evidence>
<keyword evidence="2" id="KW-0732">Signal</keyword>
<keyword evidence="1" id="KW-1133">Transmembrane helix</keyword>
<reference evidence="3 4" key="1">
    <citation type="journal article" date="2013" name="Curr. Biol.">
        <title>Shared signatures of parasitism and phylogenomics unite Cryptomycota and microsporidia.</title>
        <authorList>
            <person name="James T.Y."/>
            <person name="Pelin A."/>
            <person name="Bonen L."/>
            <person name="Ahrendt S."/>
            <person name="Sain D."/>
            <person name="Corradi N."/>
            <person name="Stajich J.E."/>
        </authorList>
    </citation>
    <scope>NUCLEOTIDE SEQUENCE [LARGE SCALE GENOMIC DNA]</scope>
    <source>
        <strain evidence="3 4">CSF55</strain>
    </source>
</reference>
<dbReference type="AlphaFoldDB" id="A0A075AW89"/>
<protein>
    <submittedName>
        <fullName evidence="3">Uncharacterized protein</fullName>
    </submittedName>
</protein>
<dbReference type="HOGENOM" id="CLU_2528726_0_0_1"/>
<accession>A0A075AW89</accession>
<evidence type="ECO:0000313" key="3">
    <source>
        <dbReference type="EMBL" id="EPZ32804.1"/>
    </source>
</evidence>
<name>A0A075AW89_ROZAC</name>
<feature type="transmembrane region" description="Helical" evidence="1">
    <location>
        <begin position="35"/>
        <end position="54"/>
    </location>
</feature>
<keyword evidence="1" id="KW-0812">Transmembrane</keyword>